<evidence type="ECO:0000256" key="3">
    <source>
        <dbReference type="ARBA" id="ARBA00023125"/>
    </source>
</evidence>
<feature type="region of interest" description="Disordered" evidence="5">
    <location>
        <begin position="83"/>
        <end position="106"/>
    </location>
</feature>
<dbReference type="AlphaFoldDB" id="A0A9X1IAE9"/>
<keyword evidence="3" id="KW-0238">DNA-binding</keyword>
<dbReference type="GO" id="GO:0003677">
    <property type="term" value="F:DNA binding"/>
    <property type="evidence" value="ECO:0007669"/>
    <property type="project" value="UniProtKB-KW"/>
</dbReference>
<dbReference type="EMBL" id="JAJAQI010000006">
    <property type="protein sequence ID" value="MCB4821175.1"/>
    <property type="molecule type" value="Genomic_DNA"/>
</dbReference>
<dbReference type="PANTHER" id="PTHR30349">
    <property type="entry name" value="PHAGE INTEGRASE-RELATED"/>
    <property type="match status" value="1"/>
</dbReference>
<dbReference type="PANTHER" id="PTHR30349:SF41">
    <property type="entry name" value="INTEGRASE_RECOMBINASE PROTEIN MJ0367-RELATED"/>
    <property type="match status" value="1"/>
</dbReference>
<dbReference type="Gene3D" id="1.10.443.10">
    <property type="entry name" value="Intergrase catalytic core"/>
    <property type="match status" value="1"/>
</dbReference>
<comment type="caution">
    <text evidence="7">The sequence shown here is derived from an EMBL/GenBank/DDBJ whole genome shotgun (WGS) entry which is preliminary data.</text>
</comment>
<dbReference type="InterPro" id="IPR010998">
    <property type="entry name" value="Integrase_recombinase_N"/>
</dbReference>
<proteinExistence type="inferred from homology"/>
<dbReference type="Proteomes" id="UP001139311">
    <property type="component" value="Unassembled WGS sequence"/>
</dbReference>
<comment type="similarity">
    <text evidence="1">Belongs to the 'phage' integrase family.</text>
</comment>
<dbReference type="SUPFAM" id="SSF56349">
    <property type="entry name" value="DNA breaking-rejoining enzymes"/>
    <property type="match status" value="1"/>
</dbReference>
<keyword evidence="2" id="KW-0229">DNA integration</keyword>
<dbReference type="CDD" id="cd00796">
    <property type="entry name" value="INT_Rci_Hp1_C"/>
    <property type="match status" value="1"/>
</dbReference>
<evidence type="ECO:0000256" key="5">
    <source>
        <dbReference type="SAM" id="MobiDB-lite"/>
    </source>
</evidence>
<dbReference type="Gene3D" id="1.10.150.130">
    <property type="match status" value="1"/>
</dbReference>
<keyword evidence="8" id="KW-1185">Reference proteome</keyword>
<dbReference type="InterPro" id="IPR011010">
    <property type="entry name" value="DNA_brk_join_enz"/>
</dbReference>
<dbReference type="PROSITE" id="PS51898">
    <property type="entry name" value="TYR_RECOMBINASE"/>
    <property type="match status" value="1"/>
</dbReference>
<dbReference type="InterPro" id="IPR002104">
    <property type="entry name" value="Integrase_catalytic"/>
</dbReference>
<dbReference type="GO" id="GO:0015074">
    <property type="term" value="P:DNA integration"/>
    <property type="evidence" value="ECO:0007669"/>
    <property type="project" value="UniProtKB-KW"/>
</dbReference>
<sequence length="330" mass="36209">MAAARAWARKIETDMHDGIFAAGSGRTLAEAIAEYSRQRLPELRDPDTVATHLGWWTRQLGHLRLRDLTQMVVADAIDILEAGPLPPKKAPKTDEPGAPPRYRSPATVNRYRNSLSAVLTWAGRRGWAPHNAARHVPARRESKGRERFLSDAERGRLLEACKESDSSALHPAITVLLSTGARLMEAMRLRWSDVDLGAGAIVLRDTKNGDSRRVPLASDAATVLEAWRDRDGVARLPTGLVFPATSDPAKPADLRRAWRTALKRARITDFKRHDLRHSAASALAAAGASLPVIGAVLGHRSVQTTKRYTHLVEGTLKEAVEKAARRSRVA</sequence>
<evidence type="ECO:0000256" key="1">
    <source>
        <dbReference type="ARBA" id="ARBA00008857"/>
    </source>
</evidence>
<evidence type="ECO:0000313" key="8">
    <source>
        <dbReference type="Proteomes" id="UP001139311"/>
    </source>
</evidence>
<dbReference type="InterPro" id="IPR013762">
    <property type="entry name" value="Integrase-like_cat_sf"/>
</dbReference>
<dbReference type="GO" id="GO:0006310">
    <property type="term" value="P:DNA recombination"/>
    <property type="evidence" value="ECO:0007669"/>
    <property type="project" value="UniProtKB-KW"/>
</dbReference>
<accession>A0A9X1IAE9</accession>
<protein>
    <submittedName>
        <fullName evidence="7">Site-specific integrase</fullName>
    </submittedName>
</protein>
<organism evidence="7 8">
    <name type="scientific">Roseicella aerolata</name>
    <dbReference type="NCBI Taxonomy" id="2883479"/>
    <lineage>
        <taxon>Bacteria</taxon>
        <taxon>Pseudomonadati</taxon>
        <taxon>Pseudomonadota</taxon>
        <taxon>Alphaproteobacteria</taxon>
        <taxon>Acetobacterales</taxon>
        <taxon>Roseomonadaceae</taxon>
        <taxon>Roseicella</taxon>
    </lineage>
</organism>
<evidence type="ECO:0000313" key="7">
    <source>
        <dbReference type="EMBL" id="MCB4821175.1"/>
    </source>
</evidence>
<dbReference type="InterPro" id="IPR050090">
    <property type="entry name" value="Tyrosine_recombinase_XerCD"/>
</dbReference>
<dbReference type="RefSeq" id="WP_226605528.1">
    <property type="nucleotide sequence ID" value="NZ_JAJAQI010000006.1"/>
</dbReference>
<evidence type="ECO:0000259" key="6">
    <source>
        <dbReference type="PROSITE" id="PS51898"/>
    </source>
</evidence>
<feature type="domain" description="Tyr recombinase" evidence="6">
    <location>
        <begin position="144"/>
        <end position="321"/>
    </location>
</feature>
<evidence type="ECO:0000256" key="4">
    <source>
        <dbReference type="ARBA" id="ARBA00023172"/>
    </source>
</evidence>
<gene>
    <name evidence="7" type="ORF">LHA35_05440</name>
</gene>
<evidence type="ECO:0000256" key="2">
    <source>
        <dbReference type="ARBA" id="ARBA00022908"/>
    </source>
</evidence>
<dbReference type="Pfam" id="PF00589">
    <property type="entry name" value="Phage_integrase"/>
    <property type="match status" value="1"/>
</dbReference>
<name>A0A9X1IAE9_9PROT</name>
<keyword evidence="4" id="KW-0233">DNA recombination</keyword>
<reference evidence="7" key="1">
    <citation type="submission" date="2021-10" db="EMBL/GenBank/DDBJ databases">
        <title>Roseicella aerolatum sp. nov., isolated from aerosols of e-waste dismantling site.</title>
        <authorList>
            <person name="Qin T."/>
        </authorList>
    </citation>
    <scope>NUCLEOTIDE SEQUENCE</scope>
    <source>
        <strain evidence="7">GB24</strain>
    </source>
</reference>